<proteinExistence type="inferred from homology"/>
<dbReference type="Pfam" id="PF03171">
    <property type="entry name" value="2OG-FeII_Oxy"/>
    <property type="match status" value="1"/>
</dbReference>
<evidence type="ECO:0000256" key="5">
    <source>
        <dbReference type="ARBA" id="ARBA00023004"/>
    </source>
</evidence>
<keyword evidence="5 9" id="KW-0408">Iron</keyword>
<dbReference type="InterPro" id="IPR050231">
    <property type="entry name" value="Iron_ascorbate_oxido_reductase"/>
</dbReference>
<organism evidence="11 12">
    <name type="scientific">Quillaja saponaria</name>
    <name type="common">Soap bark tree</name>
    <dbReference type="NCBI Taxonomy" id="32244"/>
    <lineage>
        <taxon>Eukaryota</taxon>
        <taxon>Viridiplantae</taxon>
        <taxon>Streptophyta</taxon>
        <taxon>Embryophyta</taxon>
        <taxon>Tracheophyta</taxon>
        <taxon>Spermatophyta</taxon>
        <taxon>Magnoliopsida</taxon>
        <taxon>eudicotyledons</taxon>
        <taxon>Gunneridae</taxon>
        <taxon>Pentapetalae</taxon>
        <taxon>rosids</taxon>
        <taxon>fabids</taxon>
        <taxon>Fabales</taxon>
        <taxon>Quillajaceae</taxon>
        <taxon>Quillaja</taxon>
    </lineage>
</organism>
<dbReference type="FunFam" id="2.60.120.330:FF:000003">
    <property type="entry name" value="Gibberellin 20 oxidase 2"/>
    <property type="match status" value="1"/>
</dbReference>
<reference evidence="11" key="1">
    <citation type="journal article" date="2023" name="Science">
        <title>Elucidation of the pathway for biosynthesis of saponin adjuvants from the soapbark tree.</title>
        <authorList>
            <person name="Reed J."/>
            <person name="Orme A."/>
            <person name="El-Demerdash A."/>
            <person name="Owen C."/>
            <person name="Martin L.B.B."/>
            <person name="Misra R.C."/>
            <person name="Kikuchi S."/>
            <person name="Rejzek M."/>
            <person name="Martin A.C."/>
            <person name="Harkess A."/>
            <person name="Leebens-Mack J."/>
            <person name="Louveau T."/>
            <person name="Stephenson M.J."/>
            <person name="Osbourn A."/>
        </authorList>
    </citation>
    <scope>NUCLEOTIDE SEQUENCE</scope>
    <source>
        <strain evidence="11">S10</strain>
    </source>
</reference>
<evidence type="ECO:0000256" key="9">
    <source>
        <dbReference type="RuleBase" id="RU003682"/>
    </source>
</evidence>
<dbReference type="KEGG" id="qsa:O6P43_030310"/>
<evidence type="ECO:0000313" key="12">
    <source>
        <dbReference type="Proteomes" id="UP001163823"/>
    </source>
</evidence>
<dbReference type="InterPro" id="IPR044861">
    <property type="entry name" value="IPNS-like_FE2OG_OXY"/>
</dbReference>
<dbReference type="AlphaFoldDB" id="A0AAD7KT02"/>
<comment type="caution">
    <text evidence="11">The sequence shown here is derived from an EMBL/GenBank/DDBJ whole genome shotgun (WGS) entry which is preliminary data.</text>
</comment>
<comment type="pathway">
    <text evidence="2">Hormone biosynthesis.</text>
</comment>
<comment type="cofactor">
    <cofactor evidence="1">
        <name>L-ascorbate</name>
        <dbReference type="ChEBI" id="CHEBI:38290"/>
    </cofactor>
</comment>
<dbReference type="InterPro" id="IPR027443">
    <property type="entry name" value="IPNS-like_sf"/>
</dbReference>
<evidence type="ECO:0000256" key="2">
    <source>
        <dbReference type="ARBA" id="ARBA00004972"/>
    </source>
</evidence>
<evidence type="ECO:0000256" key="3">
    <source>
        <dbReference type="ARBA" id="ARBA00022723"/>
    </source>
</evidence>
<sequence length="289" mass="32630">MSLLMNHSNTLPICSPTPTNGKLQKDENGVLIFDSTKLQNEPDLPTEFIWPSEDLVGEELNEPLIDLSGVLKGDEEAIATAAELVRTAYSTESLHVVDYLKSVLGQEFTHTGWVYQRYCEAMGELSQVLLELLAISLGVDSSHYKEFFKDARSIMRCNYYPPCKSSGLTFGTGPHCDPTSLTILYQDDIGGLEVFTDNKWKAVRPQLDALVINIGDTFMALTDGKYKSCLHRALVNQDIERRSLAFFLCPKHDKVVRPPKDLFGIKEPRKYPDFTWSDFLGFTQNCYRI</sequence>
<dbReference type="SUPFAM" id="SSF51197">
    <property type="entry name" value="Clavaminate synthase-like"/>
    <property type="match status" value="1"/>
</dbReference>
<evidence type="ECO:0000259" key="10">
    <source>
        <dbReference type="PROSITE" id="PS51471"/>
    </source>
</evidence>
<evidence type="ECO:0000256" key="8">
    <source>
        <dbReference type="ARBA" id="ARBA00050508"/>
    </source>
</evidence>
<dbReference type="GO" id="GO:0009686">
    <property type="term" value="P:gibberellin biosynthetic process"/>
    <property type="evidence" value="ECO:0007669"/>
    <property type="project" value="UniProtKB-ARBA"/>
</dbReference>
<dbReference type="PANTHER" id="PTHR47990">
    <property type="entry name" value="2-OXOGLUTARATE (2OG) AND FE(II)-DEPENDENT OXYGENASE SUPERFAMILY PROTEIN-RELATED"/>
    <property type="match status" value="1"/>
</dbReference>
<comment type="catalytic activity">
    <reaction evidence="8">
        <text>gibberellin A12 + 2 2-oxoglutarate + 3 O2 + H(+) = gibberellin A9 + 2 succinate + 3 CO2 + 2 H2O</text>
        <dbReference type="Rhea" id="RHEA:60772"/>
        <dbReference type="ChEBI" id="CHEBI:15377"/>
        <dbReference type="ChEBI" id="CHEBI:15378"/>
        <dbReference type="ChEBI" id="CHEBI:15379"/>
        <dbReference type="ChEBI" id="CHEBI:16526"/>
        <dbReference type="ChEBI" id="CHEBI:16810"/>
        <dbReference type="ChEBI" id="CHEBI:30031"/>
        <dbReference type="ChEBI" id="CHEBI:58627"/>
        <dbReference type="ChEBI" id="CHEBI:73255"/>
    </reaction>
    <physiologicalReaction direction="left-to-right" evidence="8">
        <dbReference type="Rhea" id="RHEA:60773"/>
    </physiologicalReaction>
</comment>
<dbReference type="GO" id="GO:0045544">
    <property type="term" value="F:gibberellin 20-oxidase activity"/>
    <property type="evidence" value="ECO:0007669"/>
    <property type="project" value="UniProtKB-ARBA"/>
</dbReference>
<comment type="similarity">
    <text evidence="7">Belongs to the iron/ascorbate-dependent oxidoreductase family. GA20OX subfamily.</text>
</comment>
<comment type="pathway">
    <text evidence="6">Plant hormone biosynthesis; gibberellin biosynthesis.</text>
</comment>
<dbReference type="EMBL" id="JARAOO010000013">
    <property type="protein sequence ID" value="KAJ7945214.1"/>
    <property type="molecule type" value="Genomic_DNA"/>
</dbReference>
<dbReference type="InterPro" id="IPR005123">
    <property type="entry name" value="Oxoglu/Fe-dep_dioxygenase_dom"/>
</dbReference>
<evidence type="ECO:0000256" key="4">
    <source>
        <dbReference type="ARBA" id="ARBA00023002"/>
    </source>
</evidence>
<name>A0AAD7KT02_QUISA</name>
<keyword evidence="12" id="KW-1185">Reference proteome</keyword>
<keyword evidence="3 9" id="KW-0479">Metal-binding</keyword>
<evidence type="ECO:0000256" key="6">
    <source>
        <dbReference type="ARBA" id="ARBA00037909"/>
    </source>
</evidence>
<evidence type="ECO:0000313" key="11">
    <source>
        <dbReference type="EMBL" id="KAJ7945214.1"/>
    </source>
</evidence>
<dbReference type="GO" id="GO:0046872">
    <property type="term" value="F:metal ion binding"/>
    <property type="evidence" value="ECO:0007669"/>
    <property type="project" value="UniProtKB-KW"/>
</dbReference>
<dbReference type="Gene3D" id="2.60.120.330">
    <property type="entry name" value="B-lactam Antibiotic, Isopenicillin N Synthase, Chain"/>
    <property type="match status" value="1"/>
</dbReference>
<evidence type="ECO:0000256" key="1">
    <source>
        <dbReference type="ARBA" id="ARBA00001961"/>
    </source>
</evidence>
<dbReference type="PROSITE" id="PS51471">
    <property type="entry name" value="FE2OG_OXY"/>
    <property type="match status" value="1"/>
</dbReference>
<protein>
    <submittedName>
        <fullName evidence="11">Gibberellin-20 oxidase</fullName>
    </submittedName>
</protein>
<gene>
    <name evidence="11" type="ORF">O6P43_030310</name>
</gene>
<accession>A0AAD7KT02</accession>
<evidence type="ECO:0000256" key="7">
    <source>
        <dbReference type="ARBA" id="ARBA00043997"/>
    </source>
</evidence>
<dbReference type="Proteomes" id="UP001163823">
    <property type="component" value="Chromosome 13"/>
</dbReference>
<keyword evidence="4 9" id="KW-0560">Oxidoreductase</keyword>
<feature type="domain" description="Fe2OG dioxygenase" evidence="10">
    <location>
        <begin position="150"/>
        <end position="250"/>
    </location>
</feature>